<dbReference type="EMBL" id="JACTVA010000074">
    <property type="protein sequence ID" value="MBC9209820.1"/>
    <property type="molecule type" value="Genomic_DNA"/>
</dbReference>
<dbReference type="RefSeq" id="WP_187786945.1">
    <property type="nucleotide sequence ID" value="NZ_JACTVA010000074.1"/>
</dbReference>
<dbReference type="Proteomes" id="UP000626026">
    <property type="component" value="Unassembled WGS sequence"/>
</dbReference>
<proteinExistence type="predicted"/>
<evidence type="ECO:0000313" key="1">
    <source>
        <dbReference type="EMBL" id="MBC9209820.1"/>
    </source>
</evidence>
<comment type="caution">
    <text evidence="1">The sequence shown here is derived from an EMBL/GenBank/DDBJ whole genome shotgun (WGS) entry which is preliminary data.</text>
</comment>
<protein>
    <submittedName>
        <fullName evidence="1">Uncharacterized protein</fullName>
    </submittedName>
</protein>
<name>A0ABR7RT57_9PROT</name>
<reference evidence="1 2" key="1">
    <citation type="journal article" date="2013" name="Int. J. Syst. Evol. Microbiol.">
        <title>Roseomonas aerophila sp. nov., isolated from air.</title>
        <authorList>
            <person name="Kim S.J."/>
            <person name="Weon H.Y."/>
            <person name="Ahn J.H."/>
            <person name="Hong S.B."/>
            <person name="Seok S.J."/>
            <person name="Whang K.S."/>
            <person name="Kwon S.W."/>
        </authorList>
    </citation>
    <scope>NUCLEOTIDE SEQUENCE [LARGE SCALE GENOMIC DNA]</scope>
    <source>
        <strain evidence="1 2">NBRC 108923</strain>
    </source>
</reference>
<accession>A0ABR7RT57</accession>
<keyword evidence="2" id="KW-1185">Reference proteome</keyword>
<evidence type="ECO:0000313" key="2">
    <source>
        <dbReference type="Proteomes" id="UP000626026"/>
    </source>
</evidence>
<gene>
    <name evidence="1" type="ORF">IBL26_23485</name>
</gene>
<organism evidence="1 2">
    <name type="scientific">Teichococcus aerophilus</name>
    <dbReference type="NCBI Taxonomy" id="1224513"/>
    <lineage>
        <taxon>Bacteria</taxon>
        <taxon>Pseudomonadati</taxon>
        <taxon>Pseudomonadota</taxon>
        <taxon>Alphaproteobacteria</taxon>
        <taxon>Acetobacterales</taxon>
        <taxon>Roseomonadaceae</taxon>
        <taxon>Roseomonas</taxon>
    </lineage>
</organism>
<sequence>MVRERRWIVLGEDGRHVSVGRYSDPSDAELVPVAEALRAQNTGGWLAVMEGDYYRGRIAPTLMMVRPLAPVTAAWDEAAAAFQERRLQALRAA</sequence>